<gene>
    <name evidence="3" type="ORF">KDN34_01825</name>
</gene>
<dbReference type="EMBL" id="CP073587">
    <property type="protein sequence ID" value="QUN06234.1"/>
    <property type="molecule type" value="Genomic_DNA"/>
</dbReference>
<feature type="region of interest" description="Disordered" evidence="1">
    <location>
        <begin position="66"/>
        <end position="123"/>
    </location>
</feature>
<dbReference type="RefSeq" id="WP_212595250.1">
    <property type="nucleotide sequence ID" value="NZ_CP073587.1"/>
</dbReference>
<evidence type="ECO:0000256" key="2">
    <source>
        <dbReference type="SAM" id="SignalP"/>
    </source>
</evidence>
<feature type="chain" id="PRO_5046759262" description="Low-complexity protein" evidence="2">
    <location>
        <begin position="28"/>
        <end position="123"/>
    </location>
</feature>
<feature type="compositionally biased region" description="Basic and acidic residues" evidence="1">
    <location>
        <begin position="103"/>
        <end position="123"/>
    </location>
</feature>
<evidence type="ECO:0000313" key="4">
    <source>
        <dbReference type="Proteomes" id="UP000679575"/>
    </source>
</evidence>
<evidence type="ECO:0008006" key="5">
    <source>
        <dbReference type="Google" id="ProtNLM"/>
    </source>
</evidence>
<reference evidence="3 4" key="1">
    <citation type="submission" date="2021-04" db="EMBL/GenBank/DDBJ databases">
        <title>Novel species identification of genus Shewanella.</title>
        <authorList>
            <person name="Liu G."/>
        </authorList>
    </citation>
    <scope>NUCLEOTIDE SEQUENCE [LARGE SCALE GENOMIC DNA]</scope>
    <source>
        <strain evidence="3 4">FJAT-54481</strain>
    </source>
</reference>
<accession>A0ABX7YTZ6</accession>
<dbReference type="Proteomes" id="UP000679575">
    <property type="component" value="Chromosome"/>
</dbReference>
<organism evidence="3 4">
    <name type="scientific">Shewanella yunxiaonensis</name>
    <dbReference type="NCBI Taxonomy" id="2829809"/>
    <lineage>
        <taxon>Bacteria</taxon>
        <taxon>Pseudomonadati</taxon>
        <taxon>Pseudomonadota</taxon>
        <taxon>Gammaproteobacteria</taxon>
        <taxon>Alteromonadales</taxon>
        <taxon>Shewanellaceae</taxon>
        <taxon>Shewanella</taxon>
    </lineage>
</organism>
<feature type="signal peptide" evidence="2">
    <location>
        <begin position="1"/>
        <end position="27"/>
    </location>
</feature>
<proteinExistence type="predicted"/>
<evidence type="ECO:0000256" key="1">
    <source>
        <dbReference type="SAM" id="MobiDB-lite"/>
    </source>
</evidence>
<keyword evidence="4" id="KW-1185">Reference proteome</keyword>
<name>A0ABX7YTZ6_9GAMM</name>
<sequence length="123" mass="13004">MNQLKVSTMALALTGLTAATVAPQALANPFAMTQLSSGYQLVAAEGNCGAKKTEEASCGANKKLQEATKVPQQKMKQEGKCGEGKCGAEQKMKQEATCGTNKKMPEKTKPEKEEKPADPKTTV</sequence>
<feature type="compositionally biased region" description="Basic and acidic residues" evidence="1">
    <location>
        <begin position="75"/>
        <end position="94"/>
    </location>
</feature>
<evidence type="ECO:0000313" key="3">
    <source>
        <dbReference type="EMBL" id="QUN06234.1"/>
    </source>
</evidence>
<keyword evidence="2" id="KW-0732">Signal</keyword>
<protein>
    <recommendedName>
        <fullName evidence="5">Low-complexity protein</fullName>
    </recommendedName>
</protein>